<proteinExistence type="predicted"/>
<feature type="transmembrane region" description="Helical" evidence="10">
    <location>
        <begin position="339"/>
        <end position="359"/>
    </location>
</feature>
<name>A0A8J3D6Q1_9BACT</name>
<keyword evidence="3" id="KW-0050">Antiport</keyword>
<organism evidence="11 12">
    <name type="scientific">Persicitalea jodogahamensis</name>
    <dbReference type="NCBI Taxonomy" id="402147"/>
    <lineage>
        <taxon>Bacteria</taxon>
        <taxon>Pseudomonadati</taxon>
        <taxon>Bacteroidota</taxon>
        <taxon>Cytophagia</taxon>
        <taxon>Cytophagales</taxon>
        <taxon>Spirosomataceae</taxon>
        <taxon>Persicitalea</taxon>
    </lineage>
</organism>
<feature type="transmembrane region" description="Helical" evidence="10">
    <location>
        <begin position="253"/>
        <end position="274"/>
    </location>
</feature>
<feature type="transmembrane region" description="Helical" evidence="10">
    <location>
        <begin position="427"/>
        <end position="449"/>
    </location>
</feature>
<dbReference type="EMBL" id="BMXF01000002">
    <property type="protein sequence ID" value="GHB68572.1"/>
    <property type="molecule type" value="Genomic_DNA"/>
</dbReference>
<comment type="caution">
    <text evidence="11">The sequence shown here is derived from an EMBL/GenBank/DDBJ whole genome shotgun (WGS) entry which is preliminary data.</text>
</comment>
<reference evidence="11 12" key="1">
    <citation type="journal article" date="2014" name="Int. J. Syst. Evol. Microbiol.">
        <title>Complete genome sequence of Corynebacterium casei LMG S-19264T (=DSM 44701T), isolated from a smear-ripened cheese.</title>
        <authorList>
            <consortium name="US DOE Joint Genome Institute (JGI-PGF)"/>
            <person name="Walter F."/>
            <person name="Albersmeier A."/>
            <person name="Kalinowski J."/>
            <person name="Ruckert C."/>
        </authorList>
    </citation>
    <scope>NUCLEOTIDE SEQUENCE [LARGE SCALE GENOMIC DNA]</scope>
    <source>
        <strain evidence="11 12">KCTC 12866</strain>
    </source>
</reference>
<comment type="subcellular location">
    <subcellularLocation>
        <location evidence="1">Cell membrane</location>
        <topology evidence="1">Multi-pass membrane protein</topology>
    </subcellularLocation>
</comment>
<dbReference type="RefSeq" id="WP_189564540.1">
    <property type="nucleotide sequence ID" value="NZ_BMXF01000002.1"/>
</dbReference>
<dbReference type="AlphaFoldDB" id="A0A8J3D6Q1"/>
<evidence type="ECO:0000256" key="6">
    <source>
        <dbReference type="ARBA" id="ARBA00022989"/>
    </source>
</evidence>
<feature type="transmembrane region" description="Helical" evidence="10">
    <location>
        <begin position="64"/>
        <end position="89"/>
    </location>
</feature>
<feature type="transmembrane region" description="Helical" evidence="10">
    <location>
        <begin position="101"/>
        <end position="127"/>
    </location>
</feature>
<feature type="transmembrane region" description="Helical" evidence="10">
    <location>
        <begin position="403"/>
        <end position="421"/>
    </location>
</feature>
<dbReference type="PANTHER" id="PTHR43298:SF2">
    <property type="entry name" value="FMN_FAD EXPORTER YEEO-RELATED"/>
    <property type="match status" value="1"/>
</dbReference>
<feature type="transmembrane region" description="Helical" evidence="10">
    <location>
        <begin position="27"/>
        <end position="52"/>
    </location>
</feature>
<evidence type="ECO:0000313" key="11">
    <source>
        <dbReference type="EMBL" id="GHB68572.1"/>
    </source>
</evidence>
<keyword evidence="5 10" id="KW-0812">Transmembrane</keyword>
<evidence type="ECO:0000256" key="3">
    <source>
        <dbReference type="ARBA" id="ARBA00022449"/>
    </source>
</evidence>
<evidence type="ECO:0000256" key="4">
    <source>
        <dbReference type="ARBA" id="ARBA00022475"/>
    </source>
</evidence>
<feature type="transmembrane region" description="Helical" evidence="10">
    <location>
        <begin position="147"/>
        <end position="168"/>
    </location>
</feature>
<dbReference type="NCBIfam" id="TIGR00797">
    <property type="entry name" value="matE"/>
    <property type="match status" value="1"/>
</dbReference>
<dbReference type="InterPro" id="IPR002528">
    <property type="entry name" value="MATE_fam"/>
</dbReference>
<evidence type="ECO:0000313" key="12">
    <source>
        <dbReference type="Proteomes" id="UP000598271"/>
    </source>
</evidence>
<dbReference type="InterPro" id="IPR050222">
    <property type="entry name" value="MATE_MdtK"/>
</dbReference>
<keyword evidence="7" id="KW-0406">Ion transport</keyword>
<keyword evidence="2" id="KW-0813">Transport</keyword>
<evidence type="ECO:0000256" key="7">
    <source>
        <dbReference type="ARBA" id="ARBA00023065"/>
    </source>
</evidence>
<dbReference type="GO" id="GO:0042910">
    <property type="term" value="F:xenobiotic transmembrane transporter activity"/>
    <property type="evidence" value="ECO:0007669"/>
    <property type="project" value="InterPro"/>
</dbReference>
<evidence type="ECO:0000256" key="2">
    <source>
        <dbReference type="ARBA" id="ARBA00022448"/>
    </source>
</evidence>
<gene>
    <name evidence="11" type="ORF">GCM10007390_22470</name>
</gene>
<dbReference type="InterPro" id="IPR048279">
    <property type="entry name" value="MdtK-like"/>
</dbReference>
<evidence type="ECO:0000256" key="5">
    <source>
        <dbReference type="ARBA" id="ARBA00022692"/>
    </source>
</evidence>
<feature type="transmembrane region" description="Helical" evidence="10">
    <location>
        <begin position="371"/>
        <end position="391"/>
    </location>
</feature>
<sequence length="459" mass="49018">MKEWFKLLKLSLNGSRQSYVSGSIDRAIFLLAVPMVLEMGMESLFAVVDIFFASLLSTEAVVTVGLTATVVMLVDAMAIGLGVAASALVARRIGEGEPRQAGMVVGQVILIALVFSAALVVAGWHYAGDLLRLMGAEERVIAVGTRFAQIEFLSSPVIVLMYALCGSLRGAGAASAAMRSLWIANGINILLDPLFIFGLGPFPEMGITGAAVASAIGWTSGVGYQLYFLYASQRKISVQWSDLIPDRTYLSRLLNLAVGGTGQLLIASASWIFLTRIVAGFGSEVVAGYTIAIRIFIFTLLPSWGMANAAATLVGQNLGAQQPGRAAVSVWRTARCNMWFLLVIAVVLFFQAETVIGWFSSNAAVLNTGVSALRIFCLGYGFYGYGIVIIQSINGAGDTQTPLYLNLICFWLAEIPLAYLLGQQYGAIGVFASIPIGESLLAILSILVFRSGEWKMSQV</sequence>
<evidence type="ECO:0000256" key="8">
    <source>
        <dbReference type="ARBA" id="ARBA00023136"/>
    </source>
</evidence>
<feature type="transmembrane region" description="Helical" evidence="10">
    <location>
        <begin position="180"/>
        <end position="200"/>
    </location>
</feature>
<protein>
    <recommendedName>
        <fullName evidence="9">Multidrug-efflux transporter</fullName>
    </recommendedName>
</protein>
<evidence type="ECO:0000256" key="10">
    <source>
        <dbReference type="SAM" id="Phobius"/>
    </source>
</evidence>
<dbReference type="PIRSF" id="PIRSF006603">
    <property type="entry name" value="DinF"/>
    <property type="match status" value="1"/>
</dbReference>
<keyword evidence="6 10" id="KW-1133">Transmembrane helix</keyword>
<dbReference type="CDD" id="cd13139">
    <property type="entry name" value="MATE_like_14"/>
    <property type="match status" value="1"/>
</dbReference>
<keyword evidence="4" id="KW-1003">Cell membrane</keyword>
<feature type="transmembrane region" description="Helical" evidence="10">
    <location>
        <begin position="206"/>
        <end position="232"/>
    </location>
</feature>
<evidence type="ECO:0000256" key="9">
    <source>
        <dbReference type="ARBA" id="ARBA00031636"/>
    </source>
</evidence>
<dbReference type="GO" id="GO:0015297">
    <property type="term" value="F:antiporter activity"/>
    <property type="evidence" value="ECO:0007669"/>
    <property type="project" value="UniProtKB-KW"/>
</dbReference>
<dbReference type="GO" id="GO:0006811">
    <property type="term" value="P:monoatomic ion transport"/>
    <property type="evidence" value="ECO:0007669"/>
    <property type="project" value="UniProtKB-KW"/>
</dbReference>
<feature type="transmembrane region" description="Helical" evidence="10">
    <location>
        <begin position="286"/>
        <end position="307"/>
    </location>
</feature>
<keyword evidence="8 10" id="KW-0472">Membrane</keyword>
<dbReference type="Proteomes" id="UP000598271">
    <property type="component" value="Unassembled WGS sequence"/>
</dbReference>
<dbReference type="PANTHER" id="PTHR43298">
    <property type="entry name" value="MULTIDRUG RESISTANCE PROTEIN NORM-RELATED"/>
    <property type="match status" value="1"/>
</dbReference>
<dbReference type="Pfam" id="PF01554">
    <property type="entry name" value="MatE"/>
    <property type="match status" value="2"/>
</dbReference>
<dbReference type="GO" id="GO:0005886">
    <property type="term" value="C:plasma membrane"/>
    <property type="evidence" value="ECO:0007669"/>
    <property type="project" value="UniProtKB-SubCell"/>
</dbReference>
<accession>A0A8J3D6Q1</accession>
<evidence type="ECO:0000256" key="1">
    <source>
        <dbReference type="ARBA" id="ARBA00004651"/>
    </source>
</evidence>
<keyword evidence="12" id="KW-1185">Reference proteome</keyword>